<feature type="domain" description="S1 motif" evidence="5">
    <location>
        <begin position="269"/>
        <end position="338"/>
    </location>
</feature>
<dbReference type="PRINTS" id="PR00681">
    <property type="entry name" value="RIBOSOMALS1"/>
</dbReference>
<dbReference type="GO" id="GO:0003729">
    <property type="term" value="F:mRNA binding"/>
    <property type="evidence" value="ECO:0007669"/>
    <property type="project" value="TreeGrafter"/>
</dbReference>
<evidence type="ECO:0000256" key="2">
    <source>
        <dbReference type="ARBA" id="ARBA00022980"/>
    </source>
</evidence>
<dbReference type="PROSITE" id="PS50126">
    <property type="entry name" value="S1"/>
    <property type="match status" value="4"/>
</dbReference>
<comment type="caution">
    <text evidence="6">The sequence shown here is derived from an EMBL/GenBank/DDBJ whole genome shotgun (WGS) entry which is preliminary data.</text>
</comment>
<gene>
    <name evidence="6" type="ORF">EDD57_10526</name>
</gene>
<dbReference type="Proteomes" id="UP000294746">
    <property type="component" value="Unassembled WGS sequence"/>
</dbReference>
<reference evidence="6 7" key="1">
    <citation type="submission" date="2019-03" db="EMBL/GenBank/DDBJ databases">
        <title>Genomic Encyclopedia of Type Strains, Phase IV (KMG-IV): sequencing the most valuable type-strain genomes for metagenomic binning, comparative biology and taxonomic classification.</title>
        <authorList>
            <person name="Goeker M."/>
        </authorList>
    </citation>
    <scope>NUCLEOTIDE SEQUENCE [LARGE SCALE GENOMIC DNA]</scope>
    <source>
        <strain evidence="6 7">DSM 46831</strain>
    </source>
</reference>
<dbReference type="CDD" id="cd05688">
    <property type="entry name" value="S1_RPS1_repeat_ec3"/>
    <property type="match status" value="1"/>
</dbReference>
<dbReference type="SUPFAM" id="SSF50249">
    <property type="entry name" value="Nucleic acid-binding proteins"/>
    <property type="match status" value="4"/>
</dbReference>
<dbReference type="SMART" id="SM00316">
    <property type="entry name" value="S1"/>
    <property type="match status" value="4"/>
</dbReference>
<evidence type="ECO:0000313" key="6">
    <source>
        <dbReference type="EMBL" id="TCP69843.1"/>
    </source>
</evidence>
<dbReference type="InterPro" id="IPR050437">
    <property type="entry name" value="Ribos_protein_bS1-like"/>
</dbReference>
<evidence type="ECO:0000256" key="3">
    <source>
        <dbReference type="ARBA" id="ARBA00023274"/>
    </source>
</evidence>
<feature type="domain" description="S1 motif" evidence="5">
    <location>
        <begin position="184"/>
        <end position="252"/>
    </location>
</feature>
<accession>A0A4R2S344</accession>
<dbReference type="InterPro" id="IPR003029">
    <property type="entry name" value="S1_domain"/>
</dbReference>
<evidence type="ECO:0000313" key="7">
    <source>
        <dbReference type="Proteomes" id="UP000294746"/>
    </source>
</evidence>
<dbReference type="EMBL" id="SLXV01000005">
    <property type="protein sequence ID" value="TCP69843.1"/>
    <property type="molecule type" value="Genomic_DNA"/>
</dbReference>
<dbReference type="Pfam" id="PF00575">
    <property type="entry name" value="S1"/>
    <property type="match status" value="4"/>
</dbReference>
<evidence type="ECO:0000256" key="4">
    <source>
        <dbReference type="ARBA" id="ARBA00025604"/>
    </source>
</evidence>
<evidence type="ECO:0000256" key="1">
    <source>
        <dbReference type="ARBA" id="ARBA00006767"/>
    </source>
</evidence>
<sequence>MTEEMKSLQVGDVMQGKVVKVENSQALVDIGWKSEAILPISELAGVHVSQVSNVLADGQEVEVKIIRHNEEEDQFIVSKKAVEAEKAWTLLEEKLASGATLQATVHEVVNGGLVVNVGVRGFIPASLVDTKFIEDFSGFVGEEVTLKVVELDREKNKCILSRKAVLAEALEQTKKSALEKIEAGDVLEGTVQRLTDFGAFVDLGGVDGLVHVSEIAWHRVEHPADALKEGDQVKVKVLKIDREQERISLSIKETLQGPWEKVADQVSAGDIITGTVKRLVTFGAFVEVAPGVEGLVHISQISHDHIGTPGEALQEGQEVQAKVLDILPEQKRISLSIKEVEPKQEPVRMENQVEEEPMNVTLGDVFPDLKNFK</sequence>
<proteinExistence type="inferred from homology"/>
<keyword evidence="2 6" id="KW-0689">Ribosomal protein</keyword>
<protein>
    <submittedName>
        <fullName evidence="6">SSU ribosomal protein S1P</fullName>
    </submittedName>
</protein>
<comment type="function">
    <text evidence="4">Binds mRNA; thus facilitating recognition of the initiation point. It is needed to translate mRNA with a short Shine-Dalgarno (SD) purine-rich sequence.</text>
</comment>
<keyword evidence="3" id="KW-0687">Ribonucleoprotein</keyword>
<dbReference type="PANTHER" id="PTHR10724">
    <property type="entry name" value="30S RIBOSOMAL PROTEIN S1"/>
    <property type="match status" value="1"/>
</dbReference>
<evidence type="ECO:0000259" key="5">
    <source>
        <dbReference type="PROSITE" id="PS50126"/>
    </source>
</evidence>
<name>A0A4R2S344_9BACL</name>
<dbReference type="GO" id="GO:0003735">
    <property type="term" value="F:structural constituent of ribosome"/>
    <property type="evidence" value="ECO:0007669"/>
    <property type="project" value="TreeGrafter"/>
</dbReference>
<feature type="domain" description="S1 motif" evidence="5">
    <location>
        <begin position="98"/>
        <end position="163"/>
    </location>
</feature>
<dbReference type="RefSeq" id="WP_131847947.1">
    <property type="nucleotide sequence ID" value="NZ_SLXV01000005.1"/>
</dbReference>
<feature type="domain" description="S1 motif" evidence="5">
    <location>
        <begin position="11"/>
        <end position="80"/>
    </location>
</feature>
<dbReference type="CDD" id="cd05687">
    <property type="entry name" value="S1_RPS1_repeat_ec1_hs1"/>
    <property type="match status" value="1"/>
</dbReference>
<dbReference type="OrthoDB" id="9804077at2"/>
<dbReference type="InterPro" id="IPR035104">
    <property type="entry name" value="Ribosomal_protein_S1-like"/>
</dbReference>
<dbReference type="FunFam" id="2.40.50.140:FF:000051">
    <property type="entry name" value="RNA-binding transcriptional accessory protein"/>
    <property type="match status" value="1"/>
</dbReference>
<keyword evidence="7" id="KW-1185">Reference proteome</keyword>
<dbReference type="FunFam" id="2.40.50.140:FF:000103">
    <property type="entry name" value="protein RRP5 homolog"/>
    <property type="match status" value="1"/>
</dbReference>
<comment type="similarity">
    <text evidence="1">Belongs to the bacterial ribosomal protein bS1 family.</text>
</comment>
<organism evidence="6 7">
    <name type="scientific">Baia soyae</name>
    <dbReference type="NCBI Taxonomy" id="1544746"/>
    <lineage>
        <taxon>Bacteria</taxon>
        <taxon>Bacillati</taxon>
        <taxon>Bacillota</taxon>
        <taxon>Bacilli</taxon>
        <taxon>Bacillales</taxon>
        <taxon>Thermoactinomycetaceae</taxon>
        <taxon>Baia</taxon>
    </lineage>
</organism>
<dbReference type="PANTHER" id="PTHR10724:SF7">
    <property type="entry name" value="SMALL RIBOSOMAL SUBUNIT PROTEIN BS1C"/>
    <property type="match status" value="1"/>
</dbReference>
<dbReference type="GO" id="GO:0022627">
    <property type="term" value="C:cytosolic small ribosomal subunit"/>
    <property type="evidence" value="ECO:0007669"/>
    <property type="project" value="TreeGrafter"/>
</dbReference>
<dbReference type="NCBIfam" id="NF005208">
    <property type="entry name" value="PRK06676.1"/>
    <property type="match status" value="1"/>
</dbReference>
<dbReference type="Gene3D" id="2.40.50.140">
    <property type="entry name" value="Nucleic acid-binding proteins"/>
    <property type="match status" value="4"/>
</dbReference>
<dbReference type="AlphaFoldDB" id="A0A4R2S344"/>
<dbReference type="GO" id="GO:0006412">
    <property type="term" value="P:translation"/>
    <property type="evidence" value="ECO:0007669"/>
    <property type="project" value="TreeGrafter"/>
</dbReference>
<dbReference type="InterPro" id="IPR012340">
    <property type="entry name" value="NA-bd_OB-fold"/>
</dbReference>